<dbReference type="PANTHER" id="PTHR48420:SF1">
    <property type="entry name" value="NON-HAEM DIOXYGENASE N-TERMINAL DOMAIN-CONTAINING PROTEIN"/>
    <property type="match status" value="1"/>
</dbReference>
<dbReference type="OrthoDB" id="438224at2759"/>
<evidence type="ECO:0008006" key="2">
    <source>
        <dbReference type="Google" id="ProtNLM"/>
    </source>
</evidence>
<name>W4GX66_APHAT</name>
<sequence>MSQEQAQPAIRTANVSVVDYATLAQGGDCGALIEAAFGPDGLGILAVANVPDIEARRARCLPLAFKVATLSDEVKQKYELGSAYYSFGWSHGKESLQGKPDFSKGSYYNNPRTNRPTEDEHLMTTFPTMYHPNIWPTDEVPDLEPAFMSLGQLIIDTGLLVAKQCDAYVESKCPTYEAGKLHRRITSSRVPCGRLLHYFALDPKDTVPAPPTTTNSPMTERDFSNWCGWHNDHSALTGLVQALFTDMDGNVVENPDPAAGLYIKTRRGNIVKAVIPTGHLVFQIGESSQILTGGILQATPHAVRGPQVTGVNRETLAVFMSVEHDEPMRVPDTMDPHAAGQTTHLPAGVPSLLSRWKNSMLFHEFTAKTHKAYYDLQHQ</sequence>
<accession>W4GX66</accession>
<dbReference type="STRING" id="112090.W4GX66"/>
<proteinExistence type="predicted"/>
<protein>
    <recommendedName>
        <fullName evidence="2">Non-haem dioxygenase N-terminal domain-containing protein</fullName>
    </recommendedName>
</protein>
<dbReference type="RefSeq" id="XP_009826938.1">
    <property type="nucleotide sequence ID" value="XM_009828636.1"/>
</dbReference>
<dbReference type="InterPro" id="IPR027443">
    <property type="entry name" value="IPNS-like_sf"/>
</dbReference>
<evidence type="ECO:0000313" key="1">
    <source>
        <dbReference type="EMBL" id="ETV83508.1"/>
    </source>
</evidence>
<dbReference type="Gene3D" id="2.60.120.330">
    <property type="entry name" value="B-lactam Antibiotic, Isopenicillin N Synthase, Chain"/>
    <property type="match status" value="1"/>
</dbReference>
<dbReference type="VEuPathDB" id="FungiDB:H257_04223"/>
<dbReference type="PANTHER" id="PTHR48420">
    <property type="entry name" value="NON-HAEM DIOXYGENASE N-TERMINAL DOMAIN-CONTAINING PROTEIN"/>
    <property type="match status" value="1"/>
</dbReference>
<dbReference type="AlphaFoldDB" id="W4GX66"/>
<gene>
    <name evidence="1" type="ORF">H257_04223</name>
</gene>
<organism evidence="1">
    <name type="scientific">Aphanomyces astaci</name>
    <name type="common">Crayfish plague agent</name>
    <dbReference type="NCBI Taxonomy" id="112090"/>
    <lineage>
        <taxon>Eukaryota</taxon>
        <taxon>Sar</taxon>
        <taxon>Stramenopiles</taxon>
        <taxon>Oomycota</taxon>
        <taxon>Saprolegniomycetes</taxon>
        <taxon>Saprolegniales</taxon>
        <taxon>Verrucalvaceae</taxon>
        <taxon>Aphanomyces</taxon>
    </lineage>
</organism>
<dbReference type="GeneID" id="20806219"/>
<reference evidence="1" key="1">
    <citation type="submission" date="2013-12" db="EMBL/GenBank/DDBJ databases">
        <title>The Genome Sequence of Aphanomyces astaci APO3.</title>
        <authorList>
            <consortium name="The Broad Institute Genomics Platform"/>
            <person name="Russ C."/>
            <person name="Tyler B."/>
            <person name="van West P."/>
            <person name="Dieguez-Uribeondo J."/>
            <person name="Young S.K."/>
            <person name="Zeng Q."/>
            <person name="Gargeya S."/>
            <person name="Fitzgerald M."/>
            <person name="Abouelleil A."/>
            <person name="Alvarado L."/>
            <person name="Chapman S.B."/>
            <person name="Gainer-Dewar J."/>
            <person name="Goldberg J."/>
            <person name="Griggs A."/>
            <person name="Gujja S."/>
            <person name="Hansen M."/>
            <person name="Howarth C."/>
            <person name="Imamovic A."/>
            <person name="Ireland A."/>
            <person name="Larimer J."/>
            <person name="McCowan C."/>
            <person name="Murphy C."/>
            <person name="Pearson M."/>
            <person name="Poon T.W."/>
            <person name="Priest M."/>
            <person name="Roberts A."/>
            <person name="Saif S."/>
            <person name="Shea T."/>
            <person name="Sykes S."/>
            <person name="Wortman J."/>
            <person name="Nusbaum C."/>
            <person name="Birren B."/>
        </authorList>
    </citation>
    <scope>NUCLEOTIDE SEQUENCE [LARGE SCALE GENOMIC DNA]</scope>
    <source>
        <strain evidence="1">APO3</strain>
    </source>
</reference>
<dbReference type="SUPFAM" id="SSF51197">
    <property type="entry name" value="Clavaminate synthase-like"/>
    <property type="match status" value="1"/>
</dbReference>
<dbReference type="EMBL" id="KI913120">
    <property type="protein sequence ID" value="ETV83508.1"/>
    <property type="molecule type" value="Genomic_DNA"/>
</dbReference>